<name>A0ABR9FNM5_9GAMM</name>
<gene>
    <name evidence="1" type="ORF">EI167_13355</name>
</gene>
<reference evidence="1 2" key="1">
    <citation type="submission" date="2020-07" db="EMBL/GenBank/DDBJ databases">
        <title>Halophilic bacteria isolated from french cheeses.</title>
        <authorList>
            <person name="Kothe C.I."/>
            <person name="Farah-Kraiem B."/>
            <person name="Renault P."/>
            <person name="Dridi B."/>
        </authorList>
    </citation>
    <scope>NUCLEOTIDE SEQUENCE [LARGE SCALE GENOMIC DNA]</scope>
    <source>
        <strain evidence="1 2">FME14</strain>
    </source>
</reference>
<evidence type="ECO:0000313" key="1">
    <source>
        <dbReference type="EMBL" id="MBE0458417.1"/>
    </source>
</evidence>
<proteinExistence type="predicted"/>
<evidence type="ECO:0000313" key="2">
    <source>
        <dbReference type="Proteomes" id="UP000707245"/>
    </source>
</evidence>
<dbReference type="RefSeq" id="WP_192542112.1">
    <property type="nucleotide sequence ID" value="NZ_JBQELX010000024.1"/>
</dbReference>
<accession>A0ABR9FNM5</accession>
<comment type="caution">
    <text evidence="1">The sequence shown here is derived from an EMBL/GenBank/DDBJ whole genome shotgun (WGS) entry which is preliminary data.</text>
</comment>
<dbReference type="Proteomes" id="UP000707245">
    <property type="component" value="Unassembled WGS sequence"/>
</dbReference>
<organism evidence="1 2">
    <name type="scientific">Pseudoalteromonas prydzensis</name>
    <dbReference type="NCBI Taxonomy" id="182141"/>
    <lineage>
        <taxon>Bacteria</taxon>
        <taxon>Pseudomonadati</taxon>
        <taxon>Pseudomonadota</taxon>
        <taxon>Gammaproteobacteria</taxon>
        <taxon>Alteromonadales</taxon>
        <taxon>Pseudoalteromonadaceae</taxon>
        <taxon>Pseudoalteromonas</taxon>
    </lineage>
</organism>
<sequence>MGCQLQQHEALLYLDVDGQTLLCSLNPLAWQQLAITTGQTLYAQLHAI</sequence>
<keyword evidence="2" id="KW-1185">Reference proteome</keyword>
<protein>
    <submittedName>
        <fullName evidence="1">Uncharacterized protein</fullName>
    </submittedName>
</protein>
<dbReference type="EMBL" id="RRZA01000040">
    <property type="protein sequence ID" value="MBE0458417.1"/>
    <property type="molecule type" value="Genomic_DNA"/>
</dbReference>